<dbReference type="CDD" id="cd19481">
    <property type="entry name" value="RecA-like_protease"/>
    <property type="match status" value="1"/>
</dbReference>
<comment type="caution">
    <text evidence="4">The sequence shown here is derived from an EMBL/GenBank/DDBJ whole genome shotgun (WGS) entry which is preliminary data.</text>
</comment>
<dbReference type="Pfam" id="PF22942">
    <property type="entry name" value="DUF7025"/>
    <property type="match status" value="1"/>
</dbReference>
<dbReference type="EMBL" id="ML978156">
    <property type="protein sequence ID" value="KAF2035864.1"/>
    <property type="molecule type" value="Genomic_DNA"/>
</dbReference>
<feature type="region of interest" description="Disordered" evidence="1">
    <location>
        <begin position="1"/>
        <end position="60"/>
    </location>
</feature>
<dbReference type="PANTHER" id="PTHR46411:SF3">
    <property type="entry name" value="AAA+ ATPASE DOMAIN-CONTAINING PROTEIN"/>
    <property type="match status" value="1"/>
</dbReference>
<feature type="domain" description="AAA+ ATPase" evidence="3">
    <location>
        <begin position="449"/>
        <end position="576"/>
    </location>
</feature>
<dbReference type="Pfam" id="PF00004">
    <property type="entry name" value="AAA"/>
    <property type="match status" value="1"/>
</dbReference>
<dbReference type="InterPro" id="IPR027417">
    <property type="entry name" value="P-loop_NTPase"/>
</dbReference>
<feature type="transmembrane region" description="Helical" evidence="2">
    <location>
        <begin position="669"/>
        <end position="690"/>
    </location>
</feature>
<dbReference type="InterPro" id="IPR003959">
    <property type="entry name" value="ATPase_AAA_core"/>
</dbReference>
<dbReference type="GO" id="GO:0016887">
    <property type="term" value="F:ATP hydrolysis activity"/>
    <property type="evidence" value="ECO:0007669"/>
    <property type="project" value="InterPro"/>
</dbReference>
<evidence type="ECO:0000259" key="3">
    <source>
        <dbReference type="SMART" id="SM00382"/>
    </source>
</evidence>
<keyword evidence="4" id="KW-0378">Hydrolase</keyword>
<evidence type="ECO:0000256" key="1">
    <source>
        <dbReference type="SAM" id="MobiDB-lite"/>
    </source>
</evidence>
<dbReference type="AlphaFoldDB" id="A0A9P4LUL3"/>
<keyword evidence="2" id="KW-1133">Transmembrane helix</keyword>
<dbReference type="Proteomes" id="UP000799777">
    <property type="component" value="Unassembled WGS sequence"/>
</dbReference>
<dbReference type="SMART" id="SM00382">
    <property type="entry name" value="AAA"/>
    <property type="match status" value="1"/>
</dbReference>
<feature type="compositionally biased region" description="Polar residues" evidence="1">
    <location>
        <begin position="47"/>
        <end position="60"/>
    </location>
</feature>
<gene>
    <name evidence="4" type="ORF">EK21DRAFT_84261</name>
</gene>
<proteinExistence type="predicted"/>
<keyword evidence="5" id="KW-1185">Reference proteome</keyword>
<keyword evidence="2" id="KW-0472">Membrane</keyword>
<keyword evidence="2" id="KW-0812">Transmembrane</keyword>
<sequence length="700" mass="79027">MVNSTEDRKSRDTLAEAWDAMGRPAYDSGRGEISNEAKGAADGPHLRSNSTCTPSPRKTQKTISEIKNLYASLKSACECCTSWEDEKPFKEDQKTDDKTKNANEDYAIVLRQRAHGGHHTWKVDSLDIHSPLIRDVLASAFADYAGLDLQAPTISFSKPFIPLVHRWEQCVDKQEDDETNQHIGLLKEALEDEVADSIKARDYLETTGNITFSHLPLAFVPGETVIQSKNGTLSAGTLTECSIIKQEGKDYALFSVEVVDWNGRMCGIDEIQWWVRAYNGHKSVIKLDVFPLRLHPERRTLESKLVDRGRVFERYCGQEFCHFRGAAYWKHTEIPSWLSEYYSATQKTDLWKLISTRQVEGRVIIDAWAYHKFQDQTAPRLRPFDEEKIPKSTHQAFSSFSPFASNTLVPDEVYDTDDNPEPISLTDQQCMLAVPKVKGFFLDRRIWGKGIIMLLCGPPGVGKTLTAESIAEQVRRPLYRTGAGDLGSSPEHVERNLTAALERCAHWNAVLLIDEADVFLEARSRESLERNKLVSIFLRLLEYYRGIMILTTNRSSGIDPAFESRVDVTIPYPELSKKAQARVWHNFFQRMPAGEADIDEVAVQKLVSTSLNGRQVKSAIKMATVLSRRERVPLRIEHLQICLNIRSQARKVLAESGTGDRSGFAVSTLSWSVSGLIMITIATSLLWLCGRKLSWRGEAQ</sequence>
<dbReference type="PANTHER" id="PTHR46411">
    <property type="entry name" value="FAMILY ATPASE, PUTATIVE-RELATED"/>
    <property type="match status" value="1"/>
</dbReference>
<dbReference type="InterPro" id="IPR054289">
    <property type="entry name" value="DUF7025"/>
</dbReference>
<organism evidence="4 5">
    <name type="scientific">Setomelanomma holmii</name>
    <dbReference type="NCBI Taxonomy" id="210430"/>
    <lineage>
        <taxon>Eukaryota</taxon>
        <taxon>Fungi</taxon>
        <taxon>Dikarya</taxon>
        <taxon>Ascomycota</taxon>
        <taxon>Pezizomycotina</taxon>
        <taxon>Dothideomycetes</taxon>
        <taxon>Pleosporomycetidae</taxon>
        <taxon>Pleosporales</taxon>
        <taxon>Pleosporineae</taxon>
        <taxon>Phaeosphaeriaceae</taxon>
        <taxon>Setomelanomma</taxon>
    </lineage>
</organism>
<evidence type="ECO:0000313" key="5">
    <source>
        <dbReference type="Proteomes" id="UP000799777"/>
    </source>
</evidence>
<dbReference type="OrthoDB" id="10042665at2759"/>
<evidence type="ECO:0000256" key="2">
    <source>
        <dbReference type="SAM" id="Phobius"/>
    </source>
</evidence>
<accession>A0A9P4LUL3</accession>
<feature type="compositionally biased region" description="Basic and acidic residues" evidence="1">
    <location>
        <begin position="1"/>
        <end position="14"/>
    </location>
</feature>
<dbReference type="GO" id="GO:0005524">
    <property type="term" value="F:ATP binding"/>
    <property type="evidence" value="ECO:0007669"/>
    <property type="project" value="InterPro"/>
</dbReference>
<dbReference type="SUPFAM" id="SSF52540">
    <property type="entry name" value="P-loop containing nucleoside triphosphate hydrolases"/>
    <property type="match status" value="1"/>
</dbReference>
<reference evidence="4" key="1">
    <citation type="journal article" date="2020" name="Stud. Mycol.">
        <title>101 Dothideomycetes genomes: a test case for predicting lifestyles and emergence of pathogens.</title>
        <authorList>
            <person name="Haridas S."/>
            <person name="Albert R."/>
            <person name="Binder M."/>
            <person name="Bloem J."/>
            <person name="Labutti K."/>
            <person name="Salamov A."/>
            <person name="Andreopoulos B."/>
            <person name="Baker S."/>
            <person name="Barry K."/>
            <person name="Bills G."/>
            <person name="Bluhm B."/>
            <person name="Cannon C."/>
            <person name="Castanera R."/>
            <person name="Culley D."/>
            <person name="Daum C."/>
            <person name="Ezra D."/>
            <person name="Gonzalez J."/>
            <person name="Henrissat B."/>
            <person name="Kuo A."/>
            <person name="Liang C."/>
            <person name="Lipzen A."/>
            <person name="Lutzoni F."/>
            <person name="Magnuson J."/>
            <person name="Mondo S."/>
            <person name="Nolan M."/>
            <person name="Ohm R."/>
            <person name="Pangilinan J."/>
            <person name="Park H.-J."/>
            <person name="Ramirez L."/>
            <person name="Alfaro M."/>
            <person name="Sun H."/>
            <person name="Tritt A."/>
            <person name="Yoshinaga Y."/>
            <person name="Zwiers L.-H."/>
            <person name="Turgeon B."/>
            <person name="Goodwin S."/>
            <person name="Spatafora J."/>
            <person name="Crous P."/>
            <person name="Grigoriev I."/>
        </authorList>
    </citation>
    <scope>NUCLEOTIDE SEQUENCE</scope>
    <source>
        <strain evidence="4">CBS 110217</strain>
    </source>
</reference>
<evidence type="ECO:0000313" key="4">
    <source>
        <dbReference type="EMBL" id="KAF2035864.1"/>
    </source>
</evidence>
<dbReference type="Gene3D" id="3.40.50.300">
    <property type="entry name" value="P-loop containing nucleotide triphosphate hydrolases"/>
    <property type="match status" value="1"/>
</dbReference>
<protein>
    <submittedName>
        <fullName evidence="4">P-loop containing nucleoside triphosphate hydrolase protein</fullName>
    </submittedName>
</protein>
<name>A0A9P4LUL3_9PLEO</name>
<dbReference type="InterPro" id="IPR003593">
    <property type="entry name" value="AAA+_ATPase"/>
</dbReference>